<organism evidence="5 6">
    <name type="scientific">Clonostachys byssicola</name>
    <dbReference type="NCBI Taxonomy" id="160290"/>
    <lineage>
        <taxon>Eukaryota</taxon>
        <taxon>Fungi</taxon>
        <taxon>Dikarya</taxon>
        <taxon>Ascomycota</taxon>
        <taxon>Pezizomycotina</taxon>
        <taxon>Sordariomycetes</taxon>
        <taxon>Hypocreomycetidae</taxon>
        <taxon>Hypocreales</taxon>
        <taxon>Bionectriaceae</taxon>
        <taxon>Clonostachys</taxon>
    </lineage>
</organism>
<keyword evidence="6" id="KW-1185">Reference proteome</keyword>
<dbReference type="EMBL" id="CABFNO020001244">
    <property type="protein sequence ID" value="CAG9973342.1"/>
    <property type="molecule type" value="Genomic_DNA"/>
</dbReference>
<protein>
    <submittedName>
        <fullName evidence="5">Uncharacterized protein</fullName>
    </submittedName>
</protein>
<reference evidence="5 6" key="2">
    <citation type="submission" date="2021-10" db="EMBL/GenBank/DDBJ databases">
        <authorList>
            <person name="Piombo E."/>
        </authorList>
    </citation>
    <scope>NUCLEOTIDE SEQUENCE [LARGE SCALE GENOMIC DNA]</scope>
</reference>
<dbReference type="Gene3D" id="3.30.300.30">
    <property type="match status" value="1"/>
</dbReference>
<dbReference type="InterPro" id="IPR045851">
    <property type="entry name" value="AMP-bd_C_sf"/>
</dbReference>
<accession>A0A9N9XTH5</accession>
<dbReference type="GO" id="GO:0019748">
    <property type="term" value="P:secondary metabolic process"/>
    <property type="evidence" value="ECO:0007669"/>
    <property type="project" value="TreeGrafter"/>
</dbReference>
<feature type="domain" description="AMP-binding enzyme C-terminal" evidence="4">
    <location>
        <begin position="469"/>
        <end position="546"/>
    </location>
</feature>
<keyword evidence="2" id="KW-0436">Ligase</keyword>
<comment type="similarity">
    <text evidence="1">Belongs to the ATP-dependent AMP-binding enzyme family.</text>
</comment>
<comment type="caution">
    <text evidence="5">The sequence shown here is derived from an EMBL/GenBank/DDBJ whole genome shotgun (WGS) entry which is preliminary data.</text>
</comment>
<reference evidence="6" key="1">
    <citation type="submission" date="2019-06" db="EMBL/GenBank/DDBJ databases">
        <authorList>
            <person name="Broberg M."/>
        </authorList>
    </citation>
    <scope>NUCLEOTIDE SEQUENCE [LARGE SCALE GENOMIC DNA]</scope>
</reference>
<dbReference type="OrthoDB" id="6509636at2759"/>
<sequence>MVYTYGKERPVPNLDLLSFLFGKFSQLIIYLIKSSYCRAYENTPIHAEAKDPNRFMTKAQARTLSKNFAYFLRHNYGIGASGPGKDVVVTVSTGQHALACLFYGVIAADGVYSAASPSSMVKDLERQIKDGPGKVLVCSPDLKKLALAAAEAAGLPKRNVLVLQSSPEMKLESADGQVACDFKGSLSWRRISDPVELEKSKICILYSSGTTGLPKGVLISHLNMVAEAFLPGELTRPYFDEQARQGDPFDRRTLGHLPTAHIAGVQGYFVNPFYEGGIVYWMPSFNFEDFLRYSNDLKINGFFTVPPIYMAIAKHPAVKDQFRYVKLAISGAAPLTGDLQEAARRKMTMPNPITQTWGLSETTGSVTYTPPDRKVIPGSLGPLLPNVSLRLVDDDGKDVAPGEPGEALIKGPVVSQGYHNNPEANQSGYAPGGWLKTGDILRLKDDELYVVDRKKELIKYKGLQVAPAELEGLIASHPAVLDAAVIGIAQNGTEVPRAYVVLAPPAKGKVTEEALVEYVRSKVSDYKRLRGGLRFVDAVPRSPSGKILRKDVREMRKLEERDAKL</sequence>
<name>A0A9N9XTH5_9HYPO</name>
<evidence type="ECO:0000256" key="2">
    <source>
        <dbReference type="ARBA" id="ARBA00022598"/>
    </source>
</evidence>
<evidence type="ECO:0000259" key="3">
    <source>
        <dbReference type="Pfam" id="PF00501"/>
    </source>
</evidence>
<dbReference type="SUPFAM" id="SSF56801">
    <property type="entry name" value="Acetyl-CoA synthetase-like"/>
    <property type="match status" value="1"/>
</dbReference>
<dbReference type="PANTHER" id="PTHR24096">
    <property type="entry name" value="LONG-CHAIN-FATTY-ACID--COA LIGASE"/>
    <property type="match status" value="1"/>
</dbReference>
<gene>
    <name evidence="5" type="ORF">CBYS24578_00016391</name>
</gene>
<dbReference type="PROSITE" id="PS00455">
    <property type="entry name" value="AMP_BINDING"/>
    <property type="match status" value="1"/>
</dbReference>
<evidence type="ECO:0000259" key="4">
    <source>
        <dbReference type="Pfam" id="PF13193"/>
    </source>
</evidence>
<evidence type="ECO:0000313" key="5">
    <source>
        <dbReference type="EMBL" id="CAG9973342.1"/>
    </source>
</evidence>
<dbReference type="PANTHER" id="PTHR24096:SF149">
    <property type="entry name" value="AMP-BINDING DOMAIN-CONTAINING PROTEIN-RELATED"/>
    <property type="match status" value="1"/>
</dbReference>
<feature type="domain" description="AMP-dependent synthetase/ligase" evidence="3">
    <location>
        <begin position="43"/>
        <end position="419"/>
    </location>
</feature>
<dbReference type="AlphaFoldDB" id="A0A9N9XTH5"/>
<dbReference type="Proteomes" id="UP000754883">
    <property type="component" value="Unassembled WGS sequence"/>
</dbReference>
<proteinExistence type="inferred from homology"/>
<dbReference type="InterPro" id="IPR025110">
    <property type="entry name" value="AMP-bd_C"/>
</dbReference>
<evidence type="ECO:0000256" key="1">
    <source>
        <dbReference type="ARBA" id="ARBA00006432"/>
    </source>
</evidence>
<dbReference type="Pfam" id="PF00501">
    <property type="entry name" value="AMP-binding"/>
    <property type="match status" value="1"/>
</dbReference>
<dbReference type="FunFam" id="3.30.300.30:FF:000007">
    <property type="entry name" value="4-coumarate--CoA ligase 2"/>
    <property type="match status" value="1"/>
</dbReference>
<evidence type="ECO:0000313" key="6">
    <source>
        <dbReference type="Proteomes" id="UP000754883"/>
    </source>
</evidence>
<dbReference type="InterPro" id="IPR042099">
    <property type="entry name" value="ANL_N_sf"/>
</dbReference>
<dbReference type="Pfam" id="PF13193">
    <property type="entry name" value="AMP-binding_C"/>
    <property type="match status" value="1"/>
</dbReference>
<dbReference type="Gene3D" id="3.40.50.12780">
    <property type="entry name" value="N-terminal domain of ligase-like"/>
    <property type="match status" value="1"/>
</dbReference>
<dbReference type="GO" id="GO:0016405">
    <property type="term" value="F:CoA-ligase activity"/>
    <property type="evidence" value="ECO:0007669"/>
    <property type="project" value="TreeGrafter"/>
</dbReference>
<dbReference type="InterPro" id="IPR020845">
    <property type="entry name" value="AMP-binding_CS"/>
</dbReference>
<dbReference type="InterPro" id="IPR000873">
    <property type="entry name" value="AMP-dep_synth/lig_dom"/>
</dbReference>